<evidence type="ECO:0000259" key="3">
    <source>
        <dbReference type="Pfam" id="PF15865"/>
    </source>
</evidence>
<evidence type="ECO:0000313" key="7">
    <source>
        <dbReference type="Proteomes" id="UP000579812"/>
    </source>
</evidence>
<dbReference type="PRINTS" id="PR00826">
    <property type="entry name" value="FANCONIAGENE"/>
</dbReference>
<dbReference type="InterPro" id="IPR031729">
    <property type="entry name" value="Fanconi_A_N"/>
</dbReference>
<keyword evidence="7" id="KW-1185">Reference proteome</keyword>
<dbReference type="Proteomes" id="UP000579812">
    <property type="component" value="Unassembled WGS sequence"/>
</dbReference>
<dbReference type="GO" id="GO:0036297">
    <property type="term" value="P:interstrand cross-link repair"/>
    <property type="evidence" value="ECO:0007669"/>
    <property type="project" value="InterPro"/>
</dbReference>
<comment type="caution">
    <text evidence="6">The sequence shown here is derived from an EMBL/GenBank/DDBJ whole genome shotgun (WGS) entry which is preliminary data.</text>
</comment>
<feature type="domain" description="Fanconi anaemia group A protein arcN subdomain" evidence="5">
    <location>
        <begin position="779"/>
        <end position="1005"/>
    </location>
</feature>
<feature type="domain" description="Fanconi anaemia group A protein N-terminal" evidence="3">
    <location>
        <begin position="160"/>
        <end position="499"/>
    </location>
</feature>
<feature type="domain" description="Fanconi anaemia group A protein C-terminal" evidence="2">
    <location>
        <begin position="1338"/>
        <end position="1493"/>
    </location>
</feature>
<evidence type="ECO:0000259" key="2">
    <source>
        <dbReference type="Pfam" id="PF03511"/>
    </source>
</evidence>
<protein>
    <recommendedName>
        <fullName evidence="8">Fanconi anemia group A protein</fullName>
    </recommendedName>
</protein>
<evidence type="ECO:0000259" key="5">
    <source>
        <dbReference type="Pfam" id="PF24783"/>
    </source>
</evidence>
<dbReference type="InterPro" id="IPR055386">
    <property type="entry name" value="FANCA_helical"/>
</dbReference>
<dbReference type="EMBL" id="JAAMOB010000025">
    <property type="protein sequence ID" value="KAF4095448.1"/>
    <property type="molecule type" value="Genomic_DNA"/>
</dbReference>
<dbReference type="Pfam" id="PF24783">
    <property type="entry name" value="FANCA_arcN"/>
    <property type="match status" value="1"/>
</dbReference>
<dbReference type="InterPro" id="IPR055277">
    <property type="entry name" value="Fanconi_A_C"/>
</dbReference>
<dbReference type="Pfam" id="PF15865">
    <property type="entry name" value="Fanconi_A_N"/>
    <property type="match status" value="1"/>
</dbReference>
<proteinExistence type="predicted"/>
<dbReference type="PANTHER" id="PTHR12047:SF2">
    <property type="entry name" value="FANCONI ANEMIA GROUP A PROTEIN"/>
    <property type="match status" value="1"/>
</dbReference>
<dbReference type="GO" id="GO:0043240">
    <property type="term" value="C:Fanconi anaemia nuclear complex"/>
    <property type="evidence" value="ECO:0007669"/>
    <property type="project" value="InterPro"/>
</dbReference>
<dbReference type="InterPro" id="IPR055387">
    <property type="entry name" value="FANCA_arcN"/>
</dbReference>
<evidence type="ECO:0000256" key="1">
    <source>
        <dbReference type="SAM" id="MobiDB-lite"/>
    </source>
</evidence>
<reference evidence="6 7" key="1">
    <citation type="submission" date="2020-04" db="EMBL/GenBank/DDBJ databases">
        <title>Chromosome-level genome assembly of a cyprinid fish Onychostoma macrolepis by integration of Nanopore Sequencing, Bionano and Hi-C technology.</title>
        <authorList>
            <person name="Wang D."/>
        </authorList>
    </citation>
    <scope>NUCLEOTIDE SEQUENCE [LARGE SCALE GENOMIC DNA]</scope>
    <source>
        <strain evidence="6">SWU-2019</strain>
        <tissue evidence="6">Muscle</tissue>
    </source>
</reference>
<dbReference type="Pfam" id="PF24781">
    <property type="entry name" value="FANCA_helical"/>
    <property type="match status" value="2"/>
</dbReference>
<dbReference type="InterPro" id="IPR003516">
    <property type="entry name" value="FANCA"/>
</dbReference>
<sequence>MLSATSDAEVSARSASVASLLARRTIKRARDEETEKHLQESCVSLLLRHQNTSELLLEITSHGKIRSISCDGCAGLQRDTGVQTALLESELRRTAEQTGVPVGLLSARVLLENIEDLITQTDTNTQQVLLNAKQRTDVCALLQSAQALMSAGIFSPELLWQEYWKLQPVLEVVYHLHTHSILTLDFMLERDAAVSAWISGQLRALCASGEASPDDQQIQQILSTVVCVLVRRAFEDCAHKLSQTCCVMLDSMIWWLLDSLSDKGAETPAAGFWVQVFDVSVFAGCVTEETLQHFFTHTLMRVLTYRPVYKVSDVIAVQSDWSFAKTPPLLTALFCKVCVVFSVERVLSQLQQVLETHEVNWRHVLWCVSHLLIYHSQTQRCLTDLLSRLLSSAFDGYDVEKMITLLLLGRQASLEGPAVFPSYRDWFKLSFGGSSSYHAKSKKSTVFLLKFLSDLVPYEPPQYLKVHVMHPPFIAGKYRSLLQEYISLAKTRLRDLKVSLEDTGIFEVVNGSAGVLECPAQQDVEKAVTLFMTSSKIPATVIEASIFRRPYFQSRFLPALLSPRVLPVKSDARMMFIEALRKADKIPAALYTSYTESCQRGTYRPKEGVCKSSEDDHLLLLQDQFLHLRTMMSAGAADGDVRAQLSRISLTLKNVCADEETGSDVITLNRDSPDPAHAAGLDGGGPVLTQGHQCSTARRQLIEKRLHAGVGLSYSKMLNCVIRFISLQLPVKSDARMMFIEALRKADKIPAALYTSYTESCQRGTYRPKEGVCKSSEDDHLLLLQDQFLHLRTMMSAGAADGDVRAQLSRISLTLKNVCADEETGSDVITLNRDSPDPAHAAVINLILQSFCLCLLDASKVNPPNRQGSWPSVFVTVLLGHRWLVSALTHRLWDLLQHQGGALSAAHVLGLAALQAELHYCRRSCPPLQLQGSSAAALPVSECLSDALLCSTRSHMALCLRFCVAVLSYGLCRANAQAEELHNFIPQRLYKKAQYVMARLVPETRAHMSDEQESDLGTDLTGGVRDSAVALWRSAPIRSLKERPQYQLSFSEWLSSELRVQRSRDALTDPERQEYEQWACEQYYLPMSQHDGGCEGDVTGLCAHIISAVLDRNTACRTGGSSPQHTDSCLPDLLSLLQALLYEVAITQQNTSEETSHFLWDVIDSRCTVTPDPDSTGHELTHQLTLQDISRILVLVPPALLLSVRTHRTGRTLDCQRMMKYISHVQRTACGDVGLLPFNLTAHFLKAVVSCGVSCDRPAEAVDACLSLFSTECPLLLLSAARWWTRLRPVLSSQWKRLTGRDALPDQLQMLEDSHRWSRRVCAGCVWPVPSAPSWLLAECVHTSLRRSDGEAEDVNTLITQLLETDRQVLLFLFVLSVMELICAHLNEQACLKRVRDVSVCLLAHLVDDSDWLLLFDWSGSDHRLPHFLSRVASQQTLRLMPLAFYSMLSGVEPEVLAAAARCPGFLYSAAASYRELSRLFLSGPQQHQQQQVLLQARSILMSSISLSSPDCVTPGQSRQLQSEYEQLDPEISAALRSFT</sequence>
<evidence type="ECO:0000259" key="4">
    <source>
        <dbReference type="Pfam" id="PF24781"/>
    </source>
</evidence>
<dbReference type="PANTHER" id="PTHR12047">
    <property type="entry name" value="FANCONI ANEMIA GROUP A PROTEIN"/>
    <property type="match status" value="1"/>
</dbReference>
<feature type="domain" description="Fanconi anaemia group A protein helical" evidence="4">
    <location>
        <begin position="519"/>
        <end position="598"/>
    </location>
</feature>
<accession>A0A7J6BK78</accession>
<organism evidence="6 7">
    <name type="scientific">Onychostoma macrolepis</name>
    <dbReference type="NCBI Taxonomy" id="369639"/>
    <lineage>
        <taxon>Eukaryota</taxon>
        <taxon>Metazoa</taxon>
        <taxon>Chordata</taxon>
        <taxon>Craniata</taxon>
        <taxon>Vertebrata</taxon>
        <taxon>Euteleostomi</taxon>
        <taxon>Actinopterygii</taxon>
        <taxon>Neopterygii</taxon>
        <taxon>Teleostei</taxon>
        <taxon>Ostariophysi</taxon>
        <taxon>Cypriniformes</taxon>
        <taxon>Cyprinidae</taxon>
        <taxon>Acrossocheilinae</taxon>
        <taxon>Onychostoma</taxon>
    </lineage>
</organism>
<gene>
    <name evidence="6" type="ORF">G5714_024526</name>
</gene>
<dbReference type="Pfam" id="PF03511">
    <property type="entry name" value="FANCA_CTD"/>
    <property type="match status" value="1"/>
</dbReference>
<name>A0A7J6BK78_9TELE</name>
<evidence type="ECO:0008006" key="8">
    <source>
        <dbReference type="Google" id="ProtNLM"/>
    </source>
</evidence>
<feature type="region of interest" description="Disordered" evidence="1">
    <location>
        <begin position="666"/>
        <end position="685"/>
    </location>
</feature>
<feature type="domain" description="Fanconi anaemia group A protein helical" evidence="4">
    <location>
        <begin position="727"/>
        <end position="761"/>
    </location>
</feature>
<evidence type="ECO:0000313" key="6">
    <source>
        <dbReference type="EMBL" id="KAF4095448.1"/>
    </source>
</evidence>